<reference evidence="1" key="1">
    <citation type="submission" date="2014-12" db="EMBL/GenBank/DDBJ databases">
        <title>Insight into the proteome of Arion vulgaris.</title>
        <authorList>
            <person name="Aradska J."/>
            <person name="Bulat T."/>
            <person name="Smidak R."/>
            <person name="Sarate P."/>
            <person name="Gangsoo J."/>
            <person name="Sialana F."/>
            <person name="Bilban M."/>
            <person name="Lubec G."/>
        </authorList>
    </citation>
    <scope>NUCLEOTIDE SEQUENCE</scope>
    <source>
        <tissue evidence="1">Skin</tissue>
    </source>
</reference>
<sequence>GQHKVKFVKQHKVKFGEQHKVKSGKQHKVNFRGTTQSQVFFYILSQSLRATQSQI</sequence>
<evidence type="ECO:0000313" key="1">
    <source>
        <dbReference type="EMBL" id="CEK99741.1"/>
    </source>
</evidence>
<proteinExistence type="predicted"/>
<feature type="non-terminal residue" evidence="1">
    <location>
        <position position="1"/>
    </location>
</feature>
<protein>
    <submittedName>
        <fullName evidence="1">Uncharacterized protein</fullName>
    </submittedName>
</protein>
<gene>
    <name evidence="1" type="primary">ORF222023</name>
</gene>
<dbReference type="AlphaFoldDB" id="A0A0B7C529"/>
<organism evidence="1">
    <name type="scientific">Arion vulgaris</name>
    <dbReference type="NCBI Taxonomy" id="1028688"/>
    <lineage>
        <taxon>Eukaryota</taxon>
        <taxon>Metazoa</taxon>
        <taxon>Spiralia</taxon>
        <taxon>Lophotrochozoa</taxon>
        <taxon>Mollusca</taxon>
        <taxon>Gastropoda</taxon>
        <taxon>Heterobranchia</taxon>
        <taxon>Euthyneura</taxon>
        <taxon>Panpulmonata</taxon>
        <taxon>Eupulmonata</taxon>
        <taxon>Stylommatophora</taxon>
        <taxon>Helicina</taxon>
        <taxon>Arionoidea</taxon>
        <taxon>Arionidae</taxon>
        <taxon>Arion</taxon>
    </lineage>
</organism>
<accession>A0A0B7C529</accession>
<name>A0A0B7C529_9EUPU</name>
<dbReference type="EMBL" id="HACG01052870">
    <property type="protein sequence ID" value="CEK99741.1"/>
    <property type="molecule type" value="Transcribed_RNA"/>
</dbReference>